<keyword evidence="3" id="KW-1185">Reference proteome</keyword>
<sequence length="105" mass="12033">MTPQGKSKAIIAYITVVGLLIAISMNKDEPHEFATWHIKNMFGLTLMFFVSVVMSYQEYLLLIGSIFFYGSALFWLFSFIMALANRKAGIPFLSNKFGQWFTFLN</sequence>
<keyword evidence="1" id="KW-1133">Transmembrane helix</keyword>
<feature type="transmembrane region" description="Helical" evidence="1">
    <location>
        <begin position="38"/>
        <end position="56"/>
    </location>
</feature>
<feature type="transmembrane region" description="Helical" evidence="1">
    <location>
        <begin position="62"/>
        <end position="84"/>
    </location>
</feature>
<keyword evidence="1" id="KW-0472">Membrane</keyword>
<organism evidence="2 3">
    <name type="scientific">Pukyongia salina</name>
    <dbReference type="NCBI Taxonomy" id="2094025"/>
    <lineage>
        <taxon>Bacteria</taxon>
        <taxon>Pseudomonadati</taxon>
        <taxon>Bacteroidota</taxon>
        <taxon>Flavobacteriia</taxon>
        <taxon>Flavobacteriales</taxon>
        <taxon>Flavobacteriaceae</taxon>
        <taxon>Pukyongia</taxon>
    </lineage>
</organism>
<name>A0A2S0HZU2_9FLAO</name>
<gene>
    <name evidence="2" type="ORF">C5O00_13385</name>
</gene>
<dbReference type="EMBL" id="CP027062">
    <property type="protein sequence ID" value="AVI52094.1"/>
    <property type="molecule type" value="Genomic_DNA"/>
</dbReference>
<evidence type="ECO:0000313" key="3">
    <source>
        <dbReference type="Proteomes" id="UP000238442"/>
    </source>
</evidence>
<dbReference type="Proteomes" id="UP000238442">
    <property type="component" value="Chromosome"/>
</dbReference>
<dbReference type="RefSeq" id="WP_105217334.1">
    <property type="nucleotide sequence ID" value="NZ_CP027062.1"/>
</dbReference>
<accession>A0A2S0HZU2</accession>
<dbReference type="OrthoDB" id="6400719at2"/>
<keyword evidence="1" id="KW-0812">Transmembrane</keyword>
<proteinExistence type="predicted"/>
<evidence type="ECO:0000256" key="1">
    <source>
        <dbReference type="SAM" id="Phobius"/>
    </source>
</evidence>
<reference evidence="2 3" key="1">
    <citation type="submission" date="2018-02" db="EMBL/GenBank/DDBJ databases">
        <title>Genomic analysis of the strain RR4-38 isolated from a seawater recirculating aquaculture system.</title>
        <authorList>
            <person name="Kim Y.-S."/>
            <person name="Jang Y.H."/>
            <person name="Kim K.-H."/>
        </authorList>
    </citation>
    <scope>NUCLEOTIDE SEQUENCE [LARGE SCALE GENOMIC DNA]</scope>
    <source>
        <strain evidence="2 3">RR4-38</strain>
    </source>
</reference>
<dbReference type="AlphaFoldDB" id="A0A2S0HZU2"/>
<feature type="transmembrane region" description="Helical" evidence="1">
    <location>
        <begin position="6"/>
        <end position="26"/>
    </location>
</feature>
<protein>
    <submittedName>
        <fullName evidence="2">Uncharacterized protein</fullName>
    </submittedName>
</protein>
<dbReference type="KEGG" id="aue:C5O00_13385"/>
<evidence type="ECO:0000313" key="2">
    <source>
        <dbReference type="EMBL" id="AVI52094.1"/>
    </source>
</evidence>